<dbReference type="AlphaFoldDB" id="A0A369TSI9"/>
<dbReference type="EMBL" id="QPMK01000002">
    <property type="protein sequence ID" value="RDD67674.1"/>
    <property type="molecule type" value="Genomic_DNA"/>
</dbReference>
<feature type="signal peptide" evidence="1">
    <location>
        <begin position="1"/>
        <end position="19"/>
    </location>
</feature>
<evidence type="ECO:0000313" key="2">
    <source>
        <dbReference type="EMBL" id="RDD67674.1"/>
    </source>
</evidence>
<keyword evidence="1" id="KW-0732">Signal</keyword>
<dbReference type="RefSeq" id="WP_114509486.1">
    <property type="nucleotide sequence ID" value="NZ_QPMK01000002.1"/>
</dbReference>
<evidence type="ECO:0000313" key="3">
    <source>
        <dbReference type="Proteomes" id="UP000253977"/>
    </source>
</evidence>
<dbReference type="OrthoDB" id="7866630at2"/>
<accession>A0A369TSI9</accession>
<protein>
    <submittedName>
        <fullName evidence="2">Uncharacterized protein</fullName>
    </submittedName>
</protein>
<organism evidence="2 3">
    <name type="scientific">Thalassococcus profundi</name>
    <dbReference type="NCBI Taxonomy" id="2282382"/>
    <lineage>
        <taxon>Bacteria</taxon>
        <taxon>Pseudomonadati</taxon>
        <taxon>Pseudomonadota</taxon>
        <taxon>Alphaproteobacteria</taxon>
        <taxon>Rhodobacterales</taxon>
        <taxon>Roseobacteraceae</taxon>
        <taxon>Thalassococcus</taxon>
    </lineage>
</organism>
<keyword evidence="3" id="KW-1185">Reference proteome</keyword>
<dbReference type="Proteomes" id="UP000253977">
    <property type="component" value="Unassembled WGS sequence"/>
</dbReference>
<proteinExistence type="predicted"/>
<sequence length="114" mass="12219">MKSLLIAAALTLWAGQAAAQACSEIRFDRGAVSGSVTGQVSDGAPLCFSFGSGNGQTARLQLSGSDNTCFTVGGIVDCQEDFSFRTRAQSYQVRVFQLFRRPGAETFRLTLTIR</sequence>
<dbReference type="PROSITE" id="PS51257">
    <property type="entry name" value="PROKAR_LIPOPROTEIN"/>
    <property type="match status" value="1"/>
</dbReference>
<feature type="chain" id="PRO_5016612224" evidence="1">
    <location>
        <begin position="20"/>
        <end position="114"/>
    </location>
</feature>
<gene>
    <name evidence="2" type="ORF">DU478_03195</name>
</gene>
<name>A0A369TSI9_9RHOB</name>
<reference evidence="2 3" key="1">
    <citation type="submission" date="2018-07" db="EMBL/GenBank/DDBJ databases">
        <title>Thalassococcus profundi sp. nov., a marine bacterium isolated from deep seawater of Okinawa Trough.</title>
        <authorList>
            <person name="Yu M."/>
        </authorList>
    </citation>
    <scope>NUCLEOTIDE SEQUENCE [LARGE SCALE GENOMIC DNA]</scope>
    <source>
        <strain evidence="2 3">WRAS1</strain>
    </source>
</reference>
<evidence type="ECO:0000256" key="1">
    <source>
        <dbReference type="SAM" id="SignalP"/>
    </source>
</evidence>
<dbReference type="Gene3D" id="2.60.120.380">
    <property type="match status" value="1"/>
</dbReference>
<comment type="caution">
    <text evidence="2">The sequence shown here is derived from an EMBL/GenBank/DDBJ whole genome shotgun (WGS) entry which is preliminary data.</text>
</comment>